<evidence type="ECO:0000256" key="2">
    <source>
        <dbReference type="ARBA" id="ARBA00009295"/>
    </source>
</evidence>
<evidence type="ECO:0000256" key="9">
    <source>
        <dbReference type="ARBA" id="ARBA00023004"/>
    </source>
</evidence>
<sequence length="343" mass="39297">MEEINIKPQDGLKEMETEGDSGHASDASDEVLEYAKNVESVELEPYETDIVWQNVAKFVIIHALFFYGATYLPSMSLNMWIFMLISTQISGLGITMGAHRLWAHKTYKAKLPLRIFLTFANSLAGQNSIYIWSRDHRTHHKCSEKMGDPHNAKRGFFFAHMGWLMVRKHPEVTRAGKTVNMTDLENDKLVMLQHKYYITSFLLCGFVIPTVLPYLLWGECLYTAYFMAIFRYVITLHVTWLVNSAAHFFGYKPYDKTIGPTENMLVSLLAMGEGFHNYHHTFPYDYSTSEWGYTFNTTSRIIDAMASIGQAYDLRTASKATIEARSVRTGLPELTAIYQKKAL</sequence>
<dbReference type="PANTHER" id="PTHR11351:SF31">
    <property type="entry name" value="DESATURASE 1, ISOFORM A-RELATED"/>
    <property type="match status" value="1"/>
</dbReference>
<feature type="region of interest" description="Disordered" evidence="14">
    <location>
        <begin position="1"/>
        <end position="26"/>
    </location>
</feature>
<comment type="domain">
    <text evidence="13">The histidine box domains are involved in binding the catalytic metal ions.</text>
</comment>
<dbReference type="GO" id="GO:0005506">
    <property type="term" value="F:iron ion binding"/>
    <property type="evidence" value="ECO:0007669"/>
    <property type="project" value="TreeGrafter"/>
</dbReference>
<evidence type="ECO:0000256" key="4">
    <source>
        <dbReference type="ARBA" id="ARBA00022692"/>
    </source>
</evidence>
<evidence type="ECO:0000256" key="7">
    <source>
        <dbReference type="ARBA" id="ARBA00022989"/>
    </source>
</evidence>
<evidence type="ECO:0000259" key="16">
    <source>
        <dbReference type="Pfam" id="PF00487"/>
    </source>
</evidence>
<dbReference type="PRINTS" id="PR00075">
    <property type="entry name" value="FACDDSATRASE"/>
</dbReference>
<comment type="similarity">
    <text evidence="2 13">Belongs to the fatty acid desaturase type 1 family.</text>
</comment>
<evidence type="ECO:0000256" key="14">
    <source>
        <dbReference type="SAM" id="MobiDB-lite"/>
    </source>
</evidence>
<feature type="transmembrane region" description="Helical" evidence="15">
    <location>
        <begin position="79"/>
        <end position="99"/>
    </location>
</feature>
<dbReference type="AlphaFoldDB" id="W8PHJ8"/>
<dbReference type="CDD" id="cd03505">
    <property type="entry name" value="Delta9-FADS-like"/>
    <property type="match status" value="1"/>
</dbReference>
<feature type="transmembrane region" description="Helical" evidence="15">
    <location>
        <begin position="196"/>
        <end position="216"/>
    </location>
</feature>
<dbReference type="EMBL" id="KF875984">
    <property type="protein sequence ID" value="AHL21604.1"/>
    <property type="molecule type" value="mRNA"/>
</dbReference>
<comment type="cofactor">
    <cofactor evidence="13">
        <name>Fe(2+)</name>
        <dbReference type="ChEBI" id="CHEBI:29033"/>
    </cofactor>
</comment>
<keyword evidence="9" id="KW-0408">Iron</keyword>
<dbReference type="GO" id="GO:0005789">
    <property type="term" value="C:endoplasmic reticulum membrane"/>
    <property type="evidence" value="ECO:0007669"/>
    <property type="project" value="TreeGrafter"/>
</dbReference>
<dbReference type="PROSITE" id="PS00476">
    <property type="entry name" value="FATTY_ACID_DESATUR_1"/>
    <property type="match status" value="1"/>
</dbReference>
<proteinExistence type="evidence at transcript level"/>
<dbReference type="GO" id="GO:0006636">
    <property type="term" value="P:unsaturated fatty acid biosynthetic process"/>
    <property type="evidence" value="ECO:0007669"/>
    <property type="project" value="TreeGrafter"/>
</dbReference>
<evidence type="ECO:0000256" key="1">
    <source>
        <dbReference type="ARBA" id="ARBA00004141"/>
    </source>
</evidence>
<name>W8PHJ8_CALHY</name>
<evidence type="ECO:0000256" key="8">
    <source>
        <dbReference type="ARBA" id="ARBA00023002"/>
    </source>
</evidence>
<keyword evidence="6" id="KW-0276">Fatty acid metabolism</keyword>
<comment type="subcellular location">
    <subcellularLocation>
        <location evidence="1">Membrane</location>
        <topology evidence="1">Multi-pass membrane protein</topology>
    </subcellularLocation>
</comment>
<evidence type="ECO:0000256" key="5">
    <source>
        <dbReference type="ARBA" id="ARBA00022723"/>
    </source>
</evidence>
<keyword evidence="12 13" id="KW-0275">Fatty acid biosynthesis</keyword>
<dbReference type="Pfam" id="PF00487">
    <property type="entry name" value="FA_desaturase"/>
    <property type="match status" value="1"/>
</dbReference>
<keyword evidence="8 13" id="KW-0560">Oxidoreductase</keyword>
<keyword evidence="3 13" id="KW-0444">Lipid biosynthesis</keyword>
<dbReference type="GO" id="GO:0004768">
    <property type="term" value="F:stearoyl-CoA 9-desaturase activity"/>
    <property type="evidence" value="ECO:0007669"/>
    <property type="project" value="TreeGrafter"/>
</dbReference>
<accession>W8PHJ8</accession>
<evidence type="ECO:0000256" key="13">
    <source>
        <dbReference type="RuleBase" id="RU000581"/>
    </source>
</evidence>
<feature type="compositionally biased region" description="Basic and acidic residues" evidence="14">
    <location>
        <begin position="10"/>
        <end position="23"/>
    </location>
</feature>
<evidence type="ECO:0000256" key="15">
    <source>
        <dbReference type="SAM" id="Phobius"/>
    </source>
</evidence>
<evidence type="ECO:0000256" key="12">
    <source>
        <dbReference type="ARBA" id="ARBA00023160"/>
    </source>
</evidence>
<keyword evidence="5" id="KW-0479">Metal-binding</keyword>
<keyword evidence="10" id="KW-0443">Lipid metabolism</keyword>
<evidence type="ECO:0000256" key="6">
    <source>
        <dbReference type="ARBA" id="ARBA00022832"/>
    </source>
</evidence>
<reference evidence="17" key="1">
    <citation type="journal article" date="2014" name="ACS Chem. Biol.">
        <title>Structure Determinants for the Substrate Specificity of Acyl-CoA ?9 Desaturases from a Marine Copepod.</title>
        <authorList>
            <person name="Meesapyodsuk D."/>
            <person name="Qiu X."/>
        </authorList>
    </citation>
    <scope>NUCLEOTIDE SEQUENCE</scope>
</reference>
<keyword evidence="4 13" id="KW-0812">Transmembrane</keyword>
<organism evidence="17">
    <name type="scientific">Calanus hyperboreus</name>
    <name type="common">Copepod</name>
    <dbReference type="NCBI Taxonomy" id="114069"/>
    <lineage>
        <taxon>Eukaryota</taxon>
        <taxon>Metazoa</taxon>
        <taxon>Ecdysozoa</taxon>
        <taxon>Arthropoda</taxon>
        <taxon>Crustacea</taxon>
        <taxon>Multicrustacea</taxon>
        <taxon>Hexanauplia</taxon>
        <taxon>Copepoda</taxon>
        <taxon>Calanoida</taxon>
        <taxon>Calanidae</taxon>
        <taxon>Calanus</taxon>
    </lineage>
</organism>
<dbReference type="InterPro" id="IPR015876">
    <property type="entry name" value="Acyl-CoA_DS"/>
</dbReference>
<evidence type="ECO:0000313" key="17">
    <source>
        <dbReference type="EMBL" id="AHL21604.1"/>
    </source>
</evidence>
<dbReference type="PANTHER" id="PTHR11351">
    <property type="entry name" value="ACYL-COA DESATURASE"/>
    <property type="match status" value="1"/>
</dbReference>
<keyword evidence="11 15" id="KW-0472">Membrane</keyword>
<evidence type="ECO:0000256" key="10">
    <source>
        <dbReference type="ARBA" id="ARBA00023098"/>
    </source>
</evidence>
<keyword evidence="7 15" id="KW-1133">Transmembrane helix</keyword>
<feature type="transmembrane region" description="Helical" evidence="15">
    <location>
        <begin position="222"/>
        <end position="242"/>
    </location>
</feature>
<dbReference type="InterPro" id="IPR001522">
    <property type="entry name" value="FADS-1_CS"/>
</dbReference>
<gene>
    <name evidence="17" type="primary">Des9-1</name>
</gene>
<protein>
    <submittedName>
        <fullName evidence="17">Acyl-CoA desaturase delta9</fullName>
    </submittedName>
</protein>
<evidence type="ECO:0000256" key="11">
    <source>
        <dbReference type="ARBA" id="ARBA00023136"/>
    </source>
</evidence>
<feature type="domain" description="Fatty acid desaturase" evidence="16">
    <location>
        <begin position="81"/>
        <end position="284"/>
    </location>
</feature>
<feature type="transmembrane region" description="Helical" evidence="15">
    <location>
        <begin position="50"/>
        <end position="72"/>
    </location>
</feature>
<evidence type="ECO:0000256" key="3">
    <source>
        <dbReference type="ARBA" id="ARBA00022516"/>
    </source>
</evidence>
<dbReference type="InterPro" id="IPR005804">
    <property type="entry name" value="FA_desaturase_dom"/>
</dbReference>